<evidence type="ECO:0000256" key="1">
    <source>
        <dbReference type="ARBA" id="ARBA00023125"/>
    </source>
</evidence>
<dbReference type="SUPFAM" id="SSF46689">
    <property type="entry name" value="Homeodomain-like"/>
    <property type="match status" value="1"/>
</dbReference>
<proteinExistence type="predicted"/>
<dbReference type="InterPro" id="IPR009057">
    <property type="entry name" value="Homeodomain-like_sf"/>
</dbReference>
<dbReference type="OrthoDB" id="9810250at2"/>
<accession>A0A841JMF7</accession>
<dbReference type="InterPro" id="IPR050624">
    <property type="entry name" value="HTH-type_Tx_Regulator"/>
</dbReference>
<dbReference type="PANTHER" id="PTHR43479">
    <property type="entry name" value="ACREF/ENVCD OPERON REPRESSOR-RELATED"/>
    <property type="match status" value="1"/>
</dbReference>
<dbReference type="Gene3D" id="1.10.357.10">
    <property type="entry name" value="Tetracycline Repressor, domain 2"/>
    <property type="match status" value="1"/>
</dbReference>
<evidence type="ECO:0000256" key="2">
    <source>
        <dbReference type="PROSITE-ProRule" id="PRU00335"/>
    </source>
</evidence>
<dbReference type="InterPro" id="IPR001647">
    <property type="entry name" value="HTH_TetR"/>
</dbReference>
<dbReference type="PANTHER" id="PTHR43479:SF7">
    <property type="entry name" value="TETR-FAMILY TRANSCRIPTIONAL REGULATOR"/>
    <property type="match status" value="1"/>
</dbReference>
<dbReference type="RefSeq" id="WP_050057770.1">
    <property type="nucleotide sequence ID" value="NZ_JACHEK010000001.1"/>
</dbReference>
<protein>
    <submittedName>
        <fullName evidence="4">AcrR family transcriptional regulator</fullName>
    </submittedName>
</protein>
<feature type="DNA-binding region" description="H-T-H motif" evidence="2">
    <location>
        <begin position="44"/>
        <end position="63"/>
    </location>
</feature>
<dbReference type="PROSITE" id="PS50977">
    <property type="entry name" value="HTH_TETR_2"/>
    <property type="match status" value="1"/>
</dbReference>
<dbReference type="GO" id="GO:0003677">
    <property type="term" value="F:DNA binding"/>
    <property type="evidence" value="ECO:0007669"/>
    <property type="project" value="UniProtKB-UniRule"/>
</dbReference>
<keyword evidence="5" id="KW-1185">Reference proteome</keyword>
<evidence type="ECO:0000259" key="3">
    <source>
        <dbReference type="PROSITE" id="PS50977"/>
    </source>
</evidence>
<name>A0A841JMF7_9BACT</name>
<dbReference type="Proteomes" id="UP000538666">
    <property type="component" value="Unassembled WGS sequence"/>
</dbReference>
<sequence>MAEISEINTNYAGPKLDPRVLRTRKMLRDAMSDLLETRPFDAISVQEIAERATVNRATFYAHYLDREALLEDLIRSRFEELLAARQVRFEGTCPSALKVVILAVYDFLREMGTGCREQRRHFEPFMQSVVQAEVEKVLLTGLEKGAFQLGSSPELVAATLSWAIYGGATSALRLPIPDSDSEQAAAHADSFVEDVYGLLLPLLIPGATPASAAAAHHG</sequence>
<comment type="caution">
    <text evidence="4">The sequence shown here is derived from an EMBL/GenBank/DDBJ whole genome shotgun (WGS) entry which is preliminary data.</text>
</comment>
<gene>
    <name evidence="4" type="ORF">HNQ77_000500</name>
</gene>
<dbReference type="EMBL" id="JACHEK010000001">
    <property type="protein sequence ID" value="MBB6142562.1"/>
    <property type="molecule type" value="Genomic_DNA"/>
</dbReference>
<reference evidence="4 5" key="1">
    <citation type="submission" date="2020-08" db="EMBL/GenBank/DDBJ databases">
        <title>Genomic Encyclopedia of Type Strains, Phase IV (KMG-IV): sequencing the most valuable type-strain genomes for metagenomic binning, comparative biology and taxonomic classification.</title>
        <authorList>
            <person name="Goeker M."/>
        </authorList>
    </citation>
    <scope>NUCLEOTIDE SEQUENCE [LARGE SCALE GENOMIC DNA]</scope>
    <source>
        <strain evidence="4 5">DSM 103733</strain>
    </source>
</reference>
<evidence type="ECO:0000313" key="5">
    <source>
        <dbReference type="Proteomes" id="UP000538666"/>
    </source>
</evidence>
<keyword evidence="1 2" id="KW-0238">DNA-binding</keyword>
<dbReference type="Pfam" id="PF00440">
    <property type="entry name" value="TetR_N"/>
    <property type="match status" value="1"/>
</dbReference>
<dbReference type="AlphaFoldDB" id="A0A841JMF7"/>
<evidence type="ECO:0000313" key="4">
    <source>
        <dbReference type="EMBL" id="MBB6142562.1"/>
    </source>
</evidence>
<feature type="domain" description="HTH tetR-type" evidence="3">
    <location>
        <begin position="21"/>
        <end position="81"/>
    </location>
</feature>
<organism evidence="4 5">
    <name type="scientific">Silvibacterium bohemicum</name>
    <dbReference type="NCBI Taxonomy" id="1577686"/>
    <lineage>
        <taxon>Bacteria</taxon>
        <taxon>Pseudomonadati</taxon>
        <taxon>Acidobacteriota</taxon>
        <taxon>Terriglobia</taxon>
        <taxon>Terriglobales</taxon>
        <taxon>Acidobacteriaceae</taxon>
        <taxon>Silvibacterium</taxon>
    </lineage>
</organism>